<keyword evidence="1" id="KW-0472">Membrane</keyword>
<dbReference type="Proteomes" id="UP000463983">
    <property type="component" value="Chromosome"/>
</dbReference>
<feature type="transmembrane region" description="Helical" evidence="1">
    <location>
        <begin position="12"/>
        <end position="39"/>
    </location>
</feature>
<keyword evidence="3" id="KW-1185">Reference proteome</keyword>
<evidence type="ECO:0000313" key="3">
    <source>
        <dbReference type="Proteomes" id="UP000463983"/>
    </source>
</evidence>
<evidence type="ECO:0000256" key="1">
    <source>
        <dbReference type="SAM" id="Phobius"/>
    </source>
</evidence>
<evidence type="ECO:0000313" key="2">
    <source>
        <dbReference type="EMBL" id="QHO63115.1"/>
    </source>
</evidence>
<proteinExistence type="predicted"/>
<gene>
    <name evidence="2" type="ORF">MICH65_0134</name>
</gene>
<dbReference type="InterPro" id="IPR007211">
    <property type="entry name" value="DUF378"/>
</dbReference>
<reference evidence="3" key="1">
    <citation type="journal article" date="2020" name="Microorganisms">
        <title>Complete Genome of a Member of a New Bacterial Lineage in the Microgenomates Group Reveals an Unusual Nucleotide Composition Disparity Between Two Strands of DNA and Limited Metabolic Potential.</title>
        <authorList>
            <person name="Kadnikov V.V."/>
            <person name="Mardanov A.V."/>
            <person name="Beletsky A.V."/>
            <person name="Karnachuk O.V."/>
            <person name="Ravin N.V."/>
        </authorList>
    </citation>
    <scope>NUCLEOTIDE SEQUENCE [LARGE SCALE GENOMIC DNA]</scope>
</reference>
<dbReference type="EMBL" id="CP047901">
    <property type="protein sequence ID" value="QHO63115.1"/>
    <property type="molecule type" value="Genomic_DNA"/>
</dbReference>
<protein>
    <submittedName>
        <fullName evidence="2">DUF378 domain-containing protein</fullName>
    </submittedName>
</protein>
<dbReference type="RefSeq" id="WP_161931515.1">
    <property type="nucleotide sequence ID" value="NZ_CP047901.1"/>
</dbReference>
<feature type="transmembrane region" description="Helical" evidence="1">
    <location>
        <begin position="45"/>
        <end position="62"/>
    </location>
</feature>
<dbReference type="Pfam" id="PF04070">
    <property type="entry name" value="DUF378"/>
    <property type="match status" value="1"/>
</dbReference>
<keyword evidence="1" id="KW-0812">Transmembrane</keyword>
<organism evidence="2 3">
    <name type="scientific">Candidatus Chazhemtobacterium aquaticus</name>
    <dbReference type="NCBI Taxonomy" id="2715735"/>
    <lineage>
        <taxon>Bacteria</taxon>
        <taxon>Candidatus Chazhemtobacteraceae</taxon>
        <taxon>Candidatus Chazhemtobacterium</taxon>
    </lineage>
</organism>
<dbReference type="PANTHER" id="PTHR37304">
    <property type="entry name" value="MEMBRANE PROTEIN-RELATED"/>
    <property type="match status" value="1"/>
</dbReference>
<accession>A0A857N4I0</accession>
<keyword evidence="1" id="KW-1133">Transmembrane helix</keyword>
<dbReference type="PANTHER" id="PTHR37304:SF1">
    <property type="entry name" value="MEMBRANE PROTEIN"/>
    <property type="match status" value="1"/>
</dbReference>
<name>A0A857N4I0_9BACT</name>
<sequence length="66" mass="7284">MAKKKGMAWQELAFWLVVIGALNWGLLGLVGFNAVSWLVGMVPGATRLVYLLVGLSGVYLLYERRS</sequence>
<dbReference type="AlphaFoldDB" id="A0A857N4I0"/>
<dbReference type="KEGG" id="caqa:MICH65_0134"/>